<dbReference type="EMBL" id="JAENII010000004">
    <property type="protein sequence ID" value="MBK1826637.1"/>
    <property type="molecule type" value="Genomic_DNA"/>
</dbReference>
<feature type="domain" description="Thiol:disulfide interchange protein DsbD N-terminal" evidence="2">
    <location>
        <begin position="37"/>
        <end position="148"/>
    </location>
</feature>
<name>A0A934VF54_9BACT</name>
<feature type="region of interest" description="Disordered" evidence="1">
    <location>
        <begin position="143"/>
        <end position="165"/>
    </location>
</feature>
<reference evidence="3" key="1">
    <citation type="submission" date="2021-01" db="EMBL/GenBank/DDBJ databases">
        <title>Modified the classification status of verrucomicrobia.</title>
        <authorList>
            <person name="Feng X."/>
        </authorList>
    </citation>
    <scope>NUCLEOTIDE SEQUENCE</scope>
    <source>
        <strain evidence="3">KCTC 22201</strain>
    </source>
</reference>
<keyword evidence="4" id="KW-1185">Reference proteome</keyword>
<dbReference type="AlphaFoldDB" id="A0A934VF54"/>
<dbReference type="Proteomes" id="UP000658278">
    <property type="component" value="Unassembled WGS sequence"/>
</dbReference>
<protein>
    <recommendedName>
        <fullName evidence="2">Thiol:disulfide interchange protein DsbD N-terminal domain-containing protein</fullName>
    </recommendedName>
</protein>
<evidence type="ECO:0000259" key="2">
    <source>
        <dbReference type="Pfam" id="PF11412"/>
    </source>
</evidence>
<dbReference type="Pfam" id="PF11412">
    <property type="entry name" value="DsbD_N"/>
    <property type="match status" value="1"/>
</dbReference>
<accession>A0A934VF54</accession>
<evidence type="ECO:0000313" key="3">
    <source>
        <dbReference type="EMBL" id="MBK1826637.1"/>
    </source>
</evidence>
<evidence type="ECO:0000313" key="4">
    <source>
        <dbReference type="Proteomes" id="UP000658278"/>
    </source>
</evidence>
<evidence type="ECO:0000256" key="1">
    <source>
        <dbReference type="SAM" id="MobiDB-lite"/>
    </source>
</evidence>
<comment type="caution">
    <text evidence="3">The sequence shown here is derived from an EMBL/GenBank/DDBJ whole genome shotgun (WGS) entry which is preliminary data.</text>
</comment>
<sequence length="281" mass="30241">MTRCAPSCLAPLLLLTAGAEPPTRGIDIELIAESRSIQPGKPFTLGLAIHHHEGFHTYWQNPGIVGVPTSIEWDMPEGFQAGPIQWPTPEKVDMAGHPAHGYERDVLLMVEVTPPESLDMASCTFRASASWMACAASCHPGSRTLSTTLPVESDASGDGPDDPRFEAARSELPRPLANWAGTWQSDASGTGITIHLQPPSGQKPIESVYFFSSDGQISSDQPQTLTLTRDGGLSLAMKRCEFSPETRKVLPGVFQVQSNDGSVTLGCIDLKKDEKPTLPKP</sequence>
<organism evidence="3 4">
    <name type="scientific">Haloferula rosea</name>
    <dbReference type="NCBI Taxonomy" id="490093"/>
    <lineage>
        <taxon>Bacteria</taxon>
        <taxon>Pseudomonadati</taxon>
        <taxon>Verrucomicrobiota</taxon>
        <taxon>Verrucomicrobiia</taxon>
        <taxon>Verrucomicrobiales</taxon>
        <taxon>Verrucomicrobiaceae</taxon>
        <taxon>Haloferula</taxon>
    </lineage>
</organism>
<dbReference type="RefSeq" id="WP_200277787.1">
    <property type="nucleotide sequence ID" value="NZ_JAENII010000004.1"/>
</dbReference>
<gene>
    <name evidence="3" type="ORF">JIN81_06380</name>
</gene>
<dbReference type="InterPro" id="IPR028250">
    <property type="entry name" value="DsbDN"/>
</dbReference>
<proteinExistence type="predicted"/>